<evidence type="ECO:0000256" key="2">
    <source>
        <dbReference type="ARBA" id="ARBA00001933"/>
    </source>
</evidence>
<evidence type="ECO:0000256" key="7">
    <source>
        <dbReference type="ARBA" id="ARBA00022679"/>
    </source>
</evidence>
<reference evidence="11" key="1">
    <citation type="submission" date="2018-06" db="EMBL/GenBank/DDBJ databases">
        <authorList>
            <person name="Zhirakovskaya E."/>
        </authorList>
    </citation>
    <scope>NUCLEOTIDE SEQUENCE</scope>
</reference>
<evidence type="ECO:0000256" key="6">
    <source>
        <dbReference type="ARBA" id="ARBA00022676"/>
    </source>
</evidence>
<dbReference type="InterPro" id="IPR052182">
    <property type="entry name" value="Glycogen/Maltodextrin_Phosph"/>
</dbReference>
<evidence type="ECO:0000313" key="11">
    <source>
        <dbReference type="EMBL" id="VAX27331.1"/>
    </source>
</evidence>
<dbReference type="EMBL" id="UOGH01000040">
    <property type="protein sequence ID" value="VAX27331.1"/>
    <property type="molecule type" value="Genomic_DNA"/>
</dbReference>
<dbReference type="InterPro" id="IPR035090">
    <property type="entry name" value="Pyridoxal_P_attach_site"/>
</dbReference>
<dbReference type="AlphaFoldDB" id="A0A3B1CLE1"/>
<dbReference type="InterPro" id="IPR024517">
    <property type="entry name" value="Glycogen_phosphorylase_DUF3417"/>
</dbReference>
<comment type="similarity">
    <text evidence="3">Belongs to the glycogen phosphorylase family.</text>
</comment>
<evidence type="ECO:0000256" key="5">
    <source>
        <dbReference type="ARBA" id="ARBA00022533"/>
    </source>
</evidence>
<evidence type="ECO:0000256" key="1">
    <source>
        <dbReference type="ARBA" id="ARBA00001275"/>
    </source>
</evidence>
<keyword evidence="9" id="KW-0119">Carbohydrate metabolism</keyword>
<dbReference type="GO" id="GO:0008184">
    <property type="term" value="F:glycogen phosphorylase activity"/>
    <property type="evidence" value="ECO:0007669"/>
    <property type="project" value="InterPro"/>
</dbReference>
<evidence type="ECO:0000256" key="8">
    <source>
        <dbReference type="ARBA" id="ARBA00022898"/>
    </source>
</evidence>
<dbReference type="PANTHER" id="PTHR42655">
    <property type="entry name" value="GLYCOGEN PHOSPHORYLASE"/>
    <property type="match status" value="1"/>
</dbReference>
<evidence type="ECO:0000256" key="3">
    <source>
        <dbReference type="ARBA" id="ARBA00006047"/>
    </source>
</evidence>
<dbReference type="PANTHER" id="PTHR42655:SF1">
    <property type="entry name" value="GLYCOGEN PHOSPHORYLASE"/>
    <property type="match status" value="1"/>
</dbReference>
<comment type="cofactor">
    <cofactor evidence="2">
        <name>pyridoxal 5'-phosphate</name>
        <dbReference type="ChEBI" id="CHEBI:597326"/>
    </cofactor>
</comment>
<keyword evidence="5" id="KW-0021">Allosteric enzyme</keyword>
<dbReference type="InterPro" id="IPR000811">
    <property type="entry name" value="Glyco_trans_35"/>
</dbReference>
<dbReference type="GO" id="GO:0005975">
    <property type="term" value="P:carbohydrate metabolic process"/>
    <property type="evidence" value="ECO:0007669"/>
    <property type="project" value="InterPro"/>
</dbReference>
<feature type="domain" description="DUF3417" evidence="10">
    <location>
        <begin position="14"/>
        <end position="123"/>
    </location>
</feature>
<gene>
    <name evidence="11" type="ORF">MNBD_NITROSPIRAE02-1010</name>
</gene>
<evidence type="ECO:0000256" key="4">
    <source>
        <dbReference type="ARBA" id="ARBA00012591"/>
    </source>
</evidence>
<keyword evidence="7 11" id="KW-0808">Transferase</keyword>
<dbReference type="PIRSF" id="PIRSF000460">
    <property type="entry name" value="Pprylas_GlgP"/>
    <property type="match status" value="1"/>
</dbReference>
<keyword evidence="6 11" id="KW-0328">Glycosyltransferase</keyword>
<dbReference type="SUPFAM" id="SSF53756">
    <property type="entry name" value="UDP-Glycosyltransferase/glycogen phosphorylase"/>
    <property type="match status" value="1"/>
</dbReference>
<dbReference type="GO" id="GO:0030170">
    <property type="term" value="F:pyridoxal phosphate binding"/>
    <property type="evidence" value="ECO:0007669"/>
    <property type="project" value="InterPro"/>
</dbReference>
<dbReference type="NCBIfam" id="TIGR02094">
    <property type="entry name" value="more_P_ylases"/>
    <property type="match status" value="1"/>
</dbReference>
<dbReference type="InterPro" id="IPR011834">
    <property type="entry name" value="Agluc_phsphrylas"/>
</dbReference>
<dbReference type="PROSITE" id="PS00102">
    <property type="entry name" value="PHOSPHORYLASE"/>
    <property type="match status" value="1"/>
</dbReference>
<keyword evidence="8" id="KW-0663">Pyridoxal phosphate</keyword>
<sequence length="716" mass="81657">MITTTESKERFPDIPERINGLGELAFNLWWSWHPEARMLFKMLNRAAWKVSVHNPVKMLNDLGGEVFDAASEDPKFLRHYDAVMARFKAEMNTTSGWFYSNITDPGMFPIAYFSAEYGLHHSLPFYAGGLGFLAGDFLKECSDLGVPVVAMGFMYPEGYLRQRIRPDGWQESESETLDRENAPIRRVLDDKGEHLIVKVPFIEPPIYVEVWKVQVGRVLLYLMDTDIEMNDPWSRGISARLYIGSPELRLKQEVVLGIGGAEVLSVLGIKHSVLHLNEGHPAFAILERIRERVASGMSFDEASGQVRATTVFTTHTPVPAGHDVFPFSLMEKYFHSYWPSLGLDSEAFMKLGTNPADPAAGFNMTAFAMRMSGYRNAVSKRHGEVTRRMWQPLWPDLPEENIPVESITNGIHIPTWIEPRIQLLLNKFVDMDWLNEHDVAETWRLVEDISDEEIWKTHFWVKMKLIIRMRERVRQRWLYENADPRIILASGVLLDPNALTLGFSRRFATYKRATLILHNLERLKRMLNDRWRPVQIIFAGKAHPDDDPGKLLLQQVFNAAKDPAFGGRIAFVEDYDEQLAQYLVHGVDVWLNNPQPPLEACGTSGMKASLNGVPNLSILDGWWVEGFNGKNGWAFGDDDAPDRDTADSEAIYNILENEIIPLYYNLGDDGIPHGWVSVMKEAMISTAPRFSARRMTKEYVTKFYQNALKSAVKGDF</sequence>
<evidence type="ECO:0000259" key="10">
    <source>
        <dbReference type="Pfam" id="PF11897"/>
    </source>
</evidence>
<name>A0A3B1CLE1_9ZZZZ</name>
<dbReference type="Gene3D" id="3.40.50.2000">
    <property type="entry name" value="Glycogen Phosphorylase B"/>
    <property type="match status" value="3"/>
</dbReference>
<accession>A0A3B1CLE1</accession>
<comment type="catalytic activity">
    <reaction evidence="1">
        <text>[(1-&gt;4)-alpha-D-glucosyl](n) + phosphate = [(1-&gt;4)-alpha-D-glucosyl](n-1) + alpha-D-glucose 1-phosphate</text>
        <dbReference type="Rhea" id="RHEA:41732"/>
        <dbReference type="Rhea" id="RHEA-COMP:9584"/>
        <dbReference type="Rhea" id="RHEA-COMP:9586"/>
        <dbReference type="ChEBI" id="CHEBI:15444"/>
        <dbReference type="ChEBI" id="CHEBI:43474"/>
        <dbReference type="ChEBI" id="CHEBI:58601"/>
        <dbReference type="EC" id="2.4.1.1"/>
    </reaction>
</comment>
<dbReference type="Pfam" id="PF11897">
    <property type="entry name" value="DUF3417"/>
    <property type="match status" value="1"/>
</dbReference>
<protein>
    <recommendedName>
        <fullName evidence="4">glycogen phosphorylase</fullName>
        <ecNumber evidence="4">2.4.1.1</ecNumber>
    </recommendedName>
</protein>
<dbReference type="EC" id="2.4.1.1" evidence="4"/>
<dbReference type="Pfam" id="PF00343">
    <property type="entry name" value="Phosphorylase"/>
    <property type="match status" value="1"/>
</dbReference>
<proteinExistence type="inferred from homology"/>
<evidence type="ECO:0000256" key="9">
    <source>
        <dbReference type="ARBA" id="ARBA00023277"/>
    </source>
</evidence>
<organism evidence="11">
    <name type="scientific">hydrothermal vent metagenome</name>
    <dbReference type="NCBI Taxonomy" id="652676"/>
    <lineage>
        <taxon>unclassified sequences</taxon>
        <taxon>metagenomes</taxon>
        <taxon>ecological metagenomes</taxon>
    </lineage>
</organism>